<dbReference type="GO" id="GO:0042147">
    <property type="term" value="P:retrograde transport, endosome to Golgi"/>
    <property type="evidence" value="ECO:0007669"/>
    <property type="project" value="InterPro"/>
</dbReference>
<keyword evidence="5" id="KW-0472">Membrane</keyword>
<comment type="subcellular location">
    <subcellularLocation>
        <location evidence="1">Membrane</location>
        <topology evidence="1">Peripheral membrane protein</topology>
    </subcellularLocation>
</comment>
<evidence type="ECO:0000256" key="5">
    <source>
        <dbReference type="ARBA" id="ARBA00023136"/>
    </source>
</evidence>
<dbReference type="Pfam" id="PF03635">
    <property type="entry name" value="Vps35"/>
    <property type="match status" value="1"/>
</dbReference>
<keyword evidence="4" id="KW-0653">Protein transport</keyword>
<evidence type="ECO:0000256" key="1">
    <source>
        <dbReference type="ARBA" id="ARBA00004170"/>
    </source>
</evidence>
<keyword evidence="7" id="KW-1185">Reference proteome</keyword>
<organism evidence="6 7">
    <name type="scientific">Cyanidiococcus yangmingshanensis</name>
    <dbReference type="NCBI Taxonomy" id="2690220"/>
    <lineage>
        <taxon>Eukaryota</taxon>
        <taxon>Rhodophyta</taxon>
        <taxon>Bangiophyceae</taxon>
        <taxon>Cyanidiales</taxon>
        <taxon>Cyanidiaceae</taxon>
        <taxon>Cyanidiococcus</taxon>
    </lineage>
</organism>
<evidence type="ECO:0000313" key="7">
    <source>
        <dbReference type="Proteomes" id="UP000530660"/>
    </source>
</evidence>
<dbReference type="AlphaFoldDB" id="A0A7J7IEQ0"/>
<dbReference type="GO" id="GO:0030906">
    <property type="term" value="C:retromer, cargo-selective complex"/>
    <property type="evidence" value="ECO:0007669"/>
    <property type="project" value="InterPro"/>
</dbReference>
<dbReference type="InterPro" id="IPR042491">
    <property type="entry name" value="Vps35_C"/>
</dbReference>
<dbReference type="InterPro" id="IPR005378">
    <property type="entry name" value="Vps35"/>
</dbReference>
<dbReference type="GO" id="GO:0006886">
    <property type="term" value="P:intracellular protein transport"/>
    <property type="evidence" value="ECO:0007669"/>
    <property type="project" value="TreeGrafter"/>
</dbReference>
<dbReference type="GO" id="GO:0005829">
    <property type="term" value="C:cytosol"/>
    <property type="evidence" value="ECO:0007669"/>
    <property type="project" value="GOC"/>
</dbReference>
<proteinExistence type="inferred from homology"/>
<dbReference type="EMBL" id="VWRR01000014">
    <property type="protein sequence ID" value="KAF6001562.1"/>
    <property type="molecule type" value="Genomic_DNA"/>
</dbReference>
<sequence length="319" mass="35956">MVRLATRSNLFPGISPMVHYSVVWLDVSTGIIFLSSTELHTWVMDASTEMKREVLLACSATVLSLLARRPTTSIWDRQQLWQRFHGACSSLVQVDILQAALLLLDAASLADASPLDSAAFAGDLLTQTLVLVEDESLDSRVRRSILLRFIDVLRTLRRLEEDRLIRLSNQLVHQATTLWVPADQCEALCAAACLYVYYAQVHIQTKADAALRDTERALDCWEQAFATARRVAIVAERVHLLLDVYRASMYMIAVLRRLSFAHLVLDELRGQHCCCVAQVQQLVRRYGWSAHAQPLRLAWARMMRLSALDESPAEPSPES</sequence>
<reference evidence="6 7" key="1">
    <citation type="journal article" date="2020" name="J. Phycol.">
        <title>Comparative genome analysis reveals Cyanidiococcus gen. nov., a new extremophilic red algal genus sister to Cyanidioschyzon (Cyanidioschyzonaceae, Rhodophyta).</title>
        <authorList>
            <person name="Liu S.-L."/>
            <person name="Chiang Y.-R."/>
            <person name="Yoon H.S."/>
            <person name="Fu H.-Y."/>
        </authorList>
    </citation>
    <scope>NUCLEOTIDE SEQUENCE [LARGE SCALE GENOMIC DNA]</scope>
    <source>
        <strain evidence="6 7">THAL066</strain>
    </source>
</reference>
<gene>
    <name evidence="6" type="ORF">F1559_003305</name>
</gene>
<evidence type="ECO:0000313" key="6">
    <source>
        <dbReference type="EMBL" id="KAF6001562.1"/>
    </source>
</evidence>
<dbReference type="Proteomes" id="UP000530660">
    <property type="component" value="Unassembled WGS sequence"/>
</dbReference>
<dbReference type="Gene3D" id="1.25.40.660">
    <property type="entry name" value="Vacuolar protein sorting-associated protein 35, helical subcomplex Vps35-C"/>
    <property type="match status" value="1"/>
</dbReference>
<dbReference type="PANTHER" id="PTHR11099:SF0">
    <property type="entry name" value="VACUOLAR PROTEIN SORTING-ASSOCIATED PROTEIN 35"/>
    <property type="match status" value="1"/>
</dbReference>
<name>A0A7J7IEQ0_9RHOD</name>
<comment type="caution">
    <text evidence="6">The sequence shown here is derived from an EMBL/GenBank/DDBJ whole genome shotgun (WGS) entry which is preliminary data.</text>
</comment>
<evidence type="ECO:0000256" key="4">
    <source>
        <dbReference type="ARBA" id="ARBA00022927"/>
    </source>
</evidence>
<accession>A0A7J7IEQ0</accession>
<dbReference type="PANTHER" id="PTHR11099">
    <property type="entry name" value="VACUOLAR SORTING PROTEIN 35"/>
    <property type="match status" value="1"/>
</dbReference>
<protein>
    <submittedName>
        <fullName evidence="6">Uncharacterized protein</fullName>
    </submittedName>
</protein>
<dbReference type="GO" id="GO:0005770">
    <property type="term" value="C:late endosome"/>
    <property type="evidence" value="ECO:0007669"/>
    <property type="project" value="TreeGrafter"/>
</dbReference>
<keyword evidence="3" id="KW-0813">Transport</keyword>
<evidence type="ECO:0000256" key="3">
    <source>
        <dbReference type="ARBA" id="ARBA00022448"/>
    </source>
</evidence>
<comment type="similarity">
    <text evidence="2">Belongs to the VPS35 family.</text>
</comment>
<evidence type="ECO:0000256" key="2">
    <source>
        <dbReference type="ARBA" id="ARBA00006536"/>
    </source>
</evidence>